<feature type="domain" description="3D" evidence="2">
    <location>
        <begin position="222"/>
        <end position="261"/>
    </location>
</feature>
<sequence length="277" mass="30217">MKKYMLIIYMMVMVTIISGCAVNADADIEITYPKLNELNEEKEEPYRFDIEEVVEPLEEAGVIERESSVVSDGTSWIYAKTQDGIRGTKTTKYKRMYNSQGDLLSRVEIPNAAEVVESTPTIYESGQRAQADAYYNASRITRYGVNCAGCNMSEGGTGGTSAGIALGLDSVRQRDGSWKPGVTYEGYYIIATSSDVPLCSIVEISDHTVSGQGITPGVPFQAIVLDRGGAIQGSKIDLFAGSETDMLLSQGRRQDAKVKILSTNSRVRNNGQWDCGI</sequence>
<keyword evidence="4" id="KW-1185">Reference proteome</keyword>
<dbReference type="Proteomes" id="UP000515928">
    <property type="component" value="Chromosome"/>
</dbReference>
<feature type="chain" id="PRO_5038491585" description="3D domain-containing protein" evidence="1">
    <location>
        <begin position="22"/>
        <end position="277"/>
    </location>
</feature>
<protein>
    <recommendedName>
        <fullName evidence="2">3D domain-containing protein</fullName>
    </recommendedName>
</protein>
<evidence type="ECO:0000256" key="1">
    <source>
        <dbReference type="SAM" id="SignalP"/>
    </source>
</evidence>
<name>A0A7G9S0B3_9FIRM</name>
<feature type="signal peptide" evidence="1">
    <location>
        <begin position="1"/>
        <end position="21"/>
    </location>
</feature>
<accession>A0A7G9S0B3</accession>
<dbReference type="InterPro" id="IPR010611">
    <property type="entry name" value="3D_dom"/>
</dbReference>
<organism evidence="3 4">
    <name type="scientific">Erysipelothrix inopinata</name>
    <dbReference type="NCBI Taxonomy" id="225084"/>
    <lineage>
        <taxon>Bacteria</taxon>
        <taxon>Bacillati</taxon>
        <taxon>Bacillota</taxon>
        <taxon>Erysipelotrichia</taxon>
        <taxon>Erysipelotrichales</taxon>
        <taxon>Erysipelotrichaceae</taxon>
        <taxon>Erysipelothrix</taxon>
    </lineage>
</organism>
<proteinExistence type="predicted"/>
<reference evidence="3 4" key="1">
    <citation type="submission" date="2020-08" db="EMBL/GenBank/DDBJ databases">
        <title>Genome sequence of Erysipelothrix inopinata DSM 15511T.</title>
        <authorList>
            <person name="Hyun D.-W."/>
            <person name="Bae J.-W."/>
        </authorList>
    </citation>
    <scope>NUCLEOTIDE SEQUENCE [LARGE SCALE GENOMIC DNA]</scope>
    <source>
        <strain evidence="3 4">DSM 15511</strain>
    </source>
</reference>
<dbReference type="GO" id="GO:0004553">
    <property type="term" value="F:hydrolase activity, hydrolyzing O-glycosyl compounds"/>
    <property type="evidence" value="ECO:0007669"/>
    <property type="project" value="InterPro"/>
</dbReference>
<dbReference type="KEGG" id="eio:H9L01_02670"/>
<dbReference type="GO" id="GO:0019867">
    <property type="term" value="C:outer membrane"/>
    <property type="evidence" value="ECO:0007669"/>
    <property type="project" value="InterPro"/>
</dbReference>
<keyword evidence="1" id="KW-0732">Signal</keyword>
<dbReference type="Pfam" id="PF06725">
    <property type="entry name" value="3D"/>
    <property type="match status" value="1"/>
</dbReference>
<dbReference type="GO" id="GO:0009254">
    <property type="term" value="P:peptidoglycan turnover"/>
    <property type="evidence" value="ECO:0007669"/>
    <property type="project" value="InterPro"/>
</dbReference>
<gene>
    <name evidence="3" type="ORF">H9L01_02670</name>
</gene>
<dbReference type="RefSeq" id="WP_187534490.1">
    <property type="nucleotide sequence ID" value="NZ_CBCSHU010000001.1"/>
</dbReference>
<dbReference type="PROSITE" id="PS51257">
    <property type="entry name" value="PROKAR_LIPOPROTEIN"/>
    <property type="match status" value="1"/>
</dbReference>
<dbReference type="AlphaFoldDB" id="A0A7G9S0B3"/>
<evidence type="ECO:0000259" key="2">
    <source>
        <dbReference type="Pfam" id="PF06725"/>
    </source>
</evidence>
<dbReference type="EMBL" id="CP060715">
    <property type="protein sequence ID" value="QNN61288.1"/>
    <property type="molecule type" value="Genomic_DNA"/>
</dbReference>
<evidence type="ECO:0000313" key="4">
    <source>
        <dbReference type="Proteomes" id="UP000515928"/>
    </source>
</evidence>
<evidence type="ECO:0000313" key="3">
    <source>
        <dbReference type="EMBL" id="QNN61288.1"/>
    </source>
</evidence>